<accession>A0A0F9T1B6</accession>
<gene>
    <name evidence="1" type="ORF">LCGC14_0709430</name>
</gene>
<sequence length="91" mass="10781">MEPSSVVVMRSCMGRRNMTDPRHHWIETAVLLDAVCRPEVQEVPPKARTQYNVFVGYRESYRDIFVMGDVFERVNDRVHSPLRNFMRGRVR</sequence>
<protein>
    <submittedName>
        <fullName evidence="1">Uncharacterized protein</fullName>
    </submittedName>
</protein>
<proteinExistence type="predicted"/>
<reference evidence="1" key="1">
    <citation type="journal article" date="2015" name="Nature">
        <title>Complex archaea that bridge the gap between prokaryotes and eukaryotes.</title>
        <authorList>
            <person name="Spang A."/>
            <person name="Saw J.H."/>
            <person name="Jorgensen S.L."/>
            <person name="Zaremba-Niedzwiedzka K."/>
            <person name="Martijn J."/>
            <person name="Lind A.E."/>
            <person name="van Eijk R."/>
            <person name="Schleper C."/>
            <person name="Guy L."/>
            <person name="Ettema T.J."/>
        </authorList>
    </citation>
    <scope>NUCLEOTIDE SEQUENCE</scope>
</reference>
<organism evidence="1">
    <name type="scientific">marine sediment metagenome</name>
    <dbReference type="NCBI Taxonomy" id="412755"/>
    <lineage>
        <taxon>unclassified sequences</taxon>
        <taxon>metagenomes</taxon>
        <taxon>ecological metagenomes</taxon>
    </lineage>
</organism>
<evidence type="ECO:0000313" key="1">
    <source>
        <dbReference type="EMBL" id="KKN42811.1"/>
    </source>
</evidence>
<dbReference type="AlphaFoldDB" id="A0A0F9T1B6"/>
<dbReference type="EMBL" id="LAZR01001555">
    <property type="protein sequence ID" value="KKN42811.1"/>
    <property type="molecule type" value="Genomic_DNA"/>
</dbReference>
<name>A0A0F9T1B6_9ZZZZ</name>
<comment type="caution">
    <text evidence="1">The sequence shown here is derived from an EMBL/GenBank/DDBJ whole genome shotgun (WGS) entry which is preliminary data.</text>
</comment>